<dbReference type="Proteomes" id="UP000320762">
    <property type="component" value="Unassembled WGS sequence"/>
</dbReference>
<evidence type="ECO:0000256" key="1">
    <source>
        <dbReference type="SAM" id="MobiDB-lite"/>
    </source>
</evidence>
<evidence type="ECO:0000313" key="3">
    <source>
        <dbReference type="Proteomes" id="UP000320762"/>
    </source>
</evidence>
<feature type="region of interest" description="Disordered" evidence="1">
    <location>
        <begin position="32"/>
        <end position="56"/>
    </location>
</feature>
<reference evidence="2 3" key="1">
    <citation type="journal article" date="2019" name="New Phytol.">
        <title>Comparative genomics reveals unique wood-decay strategies and fruiting body development in the Schizophyllaceae.</title>
        <authorList>
            <person name="Almasi E."/>
            <person name="Sahu N."/>
            <person name="Krizsan K."/>
            <person name="Balint B."/>
            <person name="Kovacs G.M."/>
            <person name="Kiss B."/>
            <person name="Cseklye J."/>
            <person name="Drula E."/>
            <person name="Henrissat B."/>
            <person name="Nagy I."/>
            <person name="Chovatia M."/>
            <person name="Adam C."/>
            <person name="LaButti K."/>
            <person name="Lipzen A."/>
            <person name="Riley R."/>
            <person name="Grigoriev I.V."/>
            <person name="Nagy L.G."/>
        </authorList>
    </citation>
    <scope>NUCLEOTIDE SEQUENCE [LARGE SCALE GENOMIC DNA]</scope>
    <source>
        <strain evidence="2 3">NL-1724</strain>
    </source>
</reference>
<organism evidence="2 3">
    <name type="scientific">Schizophyllum amplum</name>
    <dbReference type="NCBI Taxonomy" id="97359"/>
    <lineage>
        <taxon>Eukaryota</taxon>
        <taxon>Fungi</taxon>
        <taxon>Dikarya</taxon>
        <taxon>Basidiomycota</taxon>
        <taxon>Agaricomycotina</taxon>
        <taxon>Agaricomycetes</taxon>
        <taxon>Agaricomycetidae</taxon>
        <taxon>Agaricales</taxon>
        <taxon>Schizophyllaceae</taxon>
        <taxon>Schizophyllum</taxon>
    </lineage>
</organism>
<gene>
    <name evidence="2" type="ORF">BD626DRAFT_475679</name>
</gene>
<name>A0A550CYL7_9AGAR</name>
<dbReference type="AlphaFoldDB" id="A0A550CYL7"/>
<comment type="caution">
    <text evidence="2">The sequence shown here is derived from an EMBL/GenBank/DDBJ whole genome shotgun (WGS) entry which is preliminary data.</text>
</comment>
<proteinExistence type="predicted"/>
<sequence>MRSRLHSGQLSRGIDIPHVTLTSRKFNFRSLARPLESSSTNATEGSANPDPRASIYTRQTMNRNPETASCPQPRATSSHARAWIEIKPAV</sequence>
<accession>A0A550CYL7</accession>
<evidence type="ECO:0000313" key="2">
    <source>
        <dbReference type="EMBL" id="TRM69891.1"/>
    </source>
</evidence>
<dbReference type="EMBL" id="VDMD01000001">
    <property type="protein sequence ID" value="TRM69891.1"/>
    <property type="molecule type" value="Genomic_DNA"/>
</dbReference>
<keyword evidence="3" id="KW-1185">Reference proteome</keyword>
<protein>
    <submittedName>
        <fullName evidence="2">Uncharacterized protein</fullName>
    </submittedName>
</protein>
<feature type="compositionally biased region" description="Polar residues" evidence="1">
    <location>
        <begin position="36"/>
        <end position="46"/>
    </location>
</feature>